<name>A0AAN6VG53_9PEZI</name>
<evidence type="ECO:0000313" key="2">
    <source>
        <dbReference type="Proteomes" id="UP001302745"/>
    </source>
</evidence>
<keyword evidence="2" id="KW-1185">Reference proteome</keyword>
<dbReference type="AlphaFoldDB" id="A0AAN6VG53"/>
<gene>
    <name evidence="1" type="ORF">C8A00DRAFT_17864</name>
</gene>
<dbReference type="Proteomes" id="UP001302745">
    <property type="component" value="Unassembled WGS sequence"/>
</dbReference>
<reference evidence="1" key="1">
    <citation type="journal article" date="2023" name="Mol. Phylogenet. Evol.">
        <title>Genome-scale phylogeny and comparative genomics of the fungal order Sordariales.</title>
        <authorList>
            <person name="Hensen N."/>
            <person name="Bonometti L."/>
            <person name="Westerberg I."/>
            <person name="Brannstrom I.O."/>
            <person name="Guillou S."/>
            <person name="Cros-Aarteil S."/>
            <person name="Calhoun S."/>
            <person name="Haridas S."/>
            <person name="Kuo A."/>
            <person name="Mondo S."/>
            <person name="Pangilinan J."/>
            <person name="Riley R."/>
            <person name="LaButti K."/>
            <person name="Andreopoulos B."/>
            <person name="Lipzen A."/>
            <person name="Chen C."/>
            <person name="Yan M."/>
            <person name="Daum C."/>
            <person name="Ng V."/>
            <person name="Clum A."/>
            <person name="Steindorff A."/>
            <person name="Ohm R.A."/>
            <person name="Martin F."/>
            <person name="Silar P."/>
            <person name="Natvig D.O."/>
            <person name="Lalanne C."/>
            <person name="Gautier V."/>
            <person name="Ament-Velasquez S.L."/>
            <person name="Kruys A."/>
            <person name="Hutchinson M.I."/>
            <person name="Powell A.J."/>
            <person name="Barry K."/>
            <person name="Miller A.N."/>
            <person name="Grigoriev I.V."/>
            <person name="Debuchy R."/>
            <person name="Gladieux P."/>
            <person name="Hiltunen Thoren M."/>
            <person name="Johannesson H."/>
        </authorList>
    </citation>
    <scope>NUCLEOTIDE SEQUENCE</scope>
    <source>
        <strain evidence="1">CBS 538.74</strain>
    </source>
</reference>
<evidence type="ECO:0000313" key="1">
    <source>
        <dbReference type="EMBL" id="KAK4150659.1"/>
    </source>
</evidence>
<dbReference type="EMBL" id="MU857058">
    <property type="protein sequence ID" value="KAK4150659.1"/>
    <property type="molecule type" value="Genomic_DNA"/>
</dbReference>
<organism evidence="1 2">
    <name type="scientific">Chaetomidium leptoderma</name>
    <dbReference type="NCBI Taxonomy" id="669021"/>
    <lineage>
        <taxon>Eukaryota</taxon>
        <taxon>Fungi</taxon>
        <taxon>Dikarya</taxon>
        <taxon>Ascomycota</taxon>
        <taxon>Pezizomycotina</taxon>
        <taxon>Sordariomycetes</taxon>
        <taxon>Sordariomycetidae</taxon>
        <taxon>Sordariales</taxon>
        <taxon>Chaetomiaceae</taxon>
        <taxon>Chaetomidium</taxon>
    </lineage>
</organism>
<reference evidence="1" key="2">
    <citation type="submission" date="2023-05" db="EMBL/GenBank/DDBJ databases">
        <authorList>
            <consortium name="Lawrence Berkeley National Laboratory"/>
            <person name="Steindorff A."/>
            <person name="Hensen N."/>
            <person name="Bonometti L."/>
            <person name="Westerberg I."/>
            <person name="Brannstrom I.O."/>
            <person name="Guillou S."/>
            <person name="Cros-Aarteil S."/>
            <person name="Calhoun S."/>
            <person name="Haridas S."/>
            <person name="Kuo A."/>
            <person name="Mondo S."/>
            <person name="Pangilinan J."/>
            <person name="Riley R."/>
            <person name="Labutti K."/>
            <person name="Andreopoulos B."/>
            <person name="Lipzen A."/>
            <person name="Chen C."/>
            <person name="Yanf M."/>
            <person name="Daum C."/>
            <person name="Ng V."/>
            <person name="Clum A."/>
            <person name="Ohm R."/>
            <person name="Martin F."/>
            <person name="Silar P."/>
            <person name="Natvig D."/>
            <person name="Lalanne C."/>
            <person name="Gautier V."/>
            <person name="Ament-Velasquez S.L."/>
            <person name="Kruys A."/>
            <person name="Hutchinson M.I."/>
            <person name="Powell A.J."/>
            <person name="Barry K."/>
            <person name="Miller A.N."/>
            <person name="Grigoriev I.V."/>
            <person name="Debuchy R."/>
            <person name="Gladieux P."/>
            <person name="Thoren M.H."/>
            <person name="Johannesson H."/>
        </authorList>
    </citation>
    <scope>NUCLEOTIDE SEQUENCE</scope>
    <source>
        <strain evidence="1">CBS 538.74</strain>
    </source>
</reference>
<protein>
    <submittedName>
        <fullName evidence="1">Uncharacterized protein</fullName>
    </submittedName>
</protein>
<proteinExistence type="predicted"/>
<sequence length="232" mass="25888">MDSVISTWDGILYSNFPQHTNHPGGGGHACSLPLRRHAGAWGDGWGRSIVVQRLTWDRDFKPAAAGVRPPLAQRTDVAWVELAAPNKTKLRAAWRDLMQMAVDRIAEENSEGKGRLLLILVAGFRWMPFMWDPVEPLLHPELGPLMIKGDGEGERWLVDPRVYMVRREGEAESTSGLAFDPLEAYTLDCWTTDESGTVVNLKNLLWLEELLAAARRKTLAATEESESSTAKE</sequence>
<comment type="caution">
    <text evidence="1">The sequence shown here is derived from an EMBL/GenBank/DDBJ whole genome shotgun (WGS) entry which is preliminary data.</text>
</comment>
<accession>A0AAN6VG53</accession>